<dbReference type="EMBL" id="CP017248">
    <property type="protein sequence ID" value="AOR30553.1"/>
    <property type="molecule type" value="Genomic_DNA"/>
</dbReference>
<reference evidence="2" key="1">
    <citation type="submission" date="2016-09" db="EMBL/GenBank/DDBJ databases">
        <title>Streptomyces puniciscabiei strain:TW1S1 Genome sequencing and assembly.</title>
        <authorList>
            <person name="Kim M.-K."/>
            <person name="Kim S.B."/>
        </authorList>
    </citation>
    <scope>NUCLEOTIDE SEQUENCE [LARGE SCALE GENOMIC DNA]</scope>
    <source>
        <strain evidence="2">TW1S1</strain>
    </source>
</reference>
<name>A0A1D7Y4N7_9ACTN</name>
<evidence type="ECO:0000313" key="2">
    <source>
        <dbReference type="Proteomes" id="UP000094960"/>
    </source>
</evidence>
<sequence length="287" mass="30159">MGRKSAVPSARTVMTGLAEQDRVTGGELADDVVQLSASDSVGDGGQDRAGVPLRRTRPGMGALGDPAVELFDPEASRLLRRGMVQDLSQRAGQLGCEVLDLSRADPLGQHFQHGVGDVRGFVLVVVFASLAHTGEESVVFLIADFLLPRSPLVMRVARCAVGPAGSARRRVAAVRKGLGPRLTQGTAEAPGAPGTAAHRLFESVAARRAGFLERVGYLFDFVVEALFGHGGRTTCRARGAGHPRRVQGAARSGARAVTAGSYSRRRAVRSALFRTSLTVGQAEFAPA</sequence>
<dbReference type="Proteomes" id="UP000094960">
    <property type="component" value="Chromosome"/>
</dbReference>
<keyword evidence="2" id="KW-1185">Reference proteome</keyword>
<proteinExistence type="predicted"/>
<evidence type="ECO:0000313" key="1">
    <source>
        <dbReference type="EMBL" id="AOR30553.1"/>
    </source>
</evidence>
<accession>A0A1D7Y4N7</accession>
<gene>
    <name evidence="1" type="ORF">BFF78_05345</name>
</gene>
<protein>
    <submittedName>
        <fullName evidence="1">Uncharacterized protein</fullName>
    </submittedName>
</protein>
<dbReference type="KEGG" id="spun:BFF78_05345"/>
<dbReference type="AlphaFoldDB" id="A0A1D7Y4N7"/>
<organism evidence="1 2">
    <name type="scientific">Streptomyces fodineus</name>
    <dbReference type="NCBI Taxonomy" id="1904616"/>
    <lineage>
        <taxon>Bacteria</taxon>
        <taxon>Bacillati</taxon>
        <taxon>Actinomycetota</taxon>
        <taxon>Actinomycetes</taxon>
        <taxon>Kitasatosporales</taxon>
        <taxon>Streptomycetaceae</taxon>
        <taxon>Streptomyces</taxon>
    </lineage>
</organism>